<dbReference type="EMBL" id="CM056777">
    <property type="protein sequence ID" value="KAJ8737660.1"/>
    <property type="molecule type" value="Genomic_DNA"/>
</dbReference>
<keyword evidence="2" id="KW-1185">Reference proteome</keyword>
<evidence type="ECO:0000313" key="1">
    <source>
        <dbReference type="EMBL" id="KAJ8737660.1"/>
    </source>
</evidence>
<gene>
    <name evidence="1" type="ORF">PYW08_000255</name>
</gene>
<protein>
    <submittedName>
        <fullName evidence="1">Uncharacterized protein</fullName>
    </submittedName>
</protein>
<proteinExistence type="predicted"/>
<accession>A0ACC2RB08</accession>
<name>A0ACC2RB08_9NEOP</name>
<organism evidence="1 2">
    <name type="scientific">Mythimna loreyi</name>
    <dbReference type="NCBI Taxonomy" id="667449"/>
    <lineage>
        <taxon>Eukaryota</taxon>
        <taxon>Metazoa</taxon>
        <taxon>Ecdysozoa</taxon>
        <taxon>Arthropoda</taxon>
        <taxon>Hexapoda</taxon>
        <taxon>Insecta</taxon>
        <taxon>Pterygota</taxon>
        <taxon>Neoptera</taxon>
        <taxon>Endopterygota</taxon>
        <taxon>Lepidoptera</taxon>
        <taxon>Glossata</taxon>
        <taxon>Ditrysia</taxon>
        <taxon>Noctuoidea</taxon>
        <taxon>Noctuidae</taxon>
        <taxon>Noctuinae</taxon>
        <taxon>Hadenini</taxon>
        <taxon>Mythimna</taxon>
    </lineage>
</organism>
<sequence length="412" mass="48813">MHVNLKTKSLYCFVTVTLIFVIFYLNNTSYLKKTEIEIPRVTNRPYHKITTEEITIYTRPRTKTRYILLWTNPNSYPFAYFGEGNSVFKNKKCEYNNCYVTSNRQLLRDYTEYDVIAFNGPQLIEITSSDDLPKVRTFRQKYVYANVEAAANYPICQNNWDNFFNWTWTYKLDSDAIWGYIAVFNTSNHVIGPSTDMDWMSVDDMSPIDKELKQKLASKTKAGAWFASNCNTLSKREEFVNEVQTYLKDFDLKIDVYGSCGTFQCPKSIMPRCLEELERNYYFYFAFENAISEDYVTEKILYALDHYTVPVVYGGADYSRYLPPGSYLNAYQLGAKDLATEIYDILENREIYYRYFRWRKYYILRRRHESPRTDEYCRFCAMINDDDLMAEKTIYKNFSAWWTPAGLCGKNK</sequence>
<reference evidence="1" key="1">
    <citation type="submission" date="2023-03" db="EMBL/GenBank/DDBJ databases">
        <title>Chromosome-level genomes of two armyworms, Mythimna separata and Mythimna loreyi, provide insights into the biosynthesis and reception of sex pheromones.</title>
        <authorList>
            <person name="Zhao H."/>
        </authorList>
    </citation>
    <scope>NUCLEOTIDE SEQUENCE</scope>
    <source>
        <strain evidence="1">BeijingLab</strain>
    </source>
</reference>
<comment type="caution">
    <text evidence="1">The sequence shown here is derived from an EMBL/GenBank/DDBJ whole genome shotgun (WGS) entry which is preliminary data.</text>
</comment>
<dbReference type="Proteomes" id="UP001231649">
    <property type="component" value="Chromosome 1"/>
</dbReference>
<evidence type="ECO:0000313" key="2">
    <source>
        <dbReference type="Proteomes" id="UP001231649"/>
    </source>
</evidence>